<evidence type="ECO:0000256" key="1">
    <source>
        <dbReference type="SAM" id="MobiDB-lite"/>
    </source>
</evidence>
<dbReference type="AlphaFoldDB" id="A0A7U2MDA6"/>
<evidence type="ECO:0000313" key="2">
    <source>
        <dbReference type="EMBL" id="QRD81631.1"/>
    </source>
</evidence>
<evidence type="ECO:0000313" key="3">
    <source>
        <dbReference type="Proteomes" id="UP000596276"/>
    </source>
</evidence>
<gene>
    <name evidence="2" type="ORF">F9C07_1186661</name>
</gene>
<dbReference type="EMBL" id="CP044622">
    <property type="protein sequence ID" value="QRD81631.1"/>
    <property type="molecule type" value="Genomic_DNA"/>
</dbReference>
<sequence length="322" mass="35944">MPRKGPPTTMEMGFDMKLPILASERPGPSHMGILGPFPIVKSGEREITERPRSKIVRLSNSGRFGVWLWDRWSVRSITAPSCPSNSQSLLINSVFGYALPMNVPSPVLGQVYPGGIFSQPFDQQAVVEIKVNLGETLLVPSYWDTLFAQGEPDVGQKEPTTAGVNCRIRVGFRLEISLSLYKPGRRSTGQTVLKRNLPIGLDFGPVSNFYCSASLASFPYRREVKLIASVICLLCWKMVPVTARKCPLRCDSVLYFFLQLTGIPKSTPLERNRPKVNPFSFAAPAVRELWTDWDPRNGRQPDFDRPFGRGSEVELAPSEWLA</sequence>
<dbReference type="VEuPathDB" id="FungiDB:AFLA_012583"/>
<dbReference type="VEuPathDB" id="FungiDB:F9C07_1186661"/>
<reference evidence="3" key="1">
    <citation type="journal article" date="2021" name="G3 (Bethesda)">
        <title>Chromosome assembled and annotated genome sequence of Aspergillus flavus NRRL 3357.</title>
        <authorList>
            <person name="Skerker J.M."/>
            <person name="Pianalto K.M."/>
            <person name="Mondo S.J."/>
            <person name="Yang K."/>
            <person name="Arkin A.P."/>
            <person name="Keller N.P."/>
            <person name="Grigoriev I.V."/>
            <person name="Louise Glass N.L."/>
        </authorList>
    </citation>
    <scope>NUCLEOTIDE SEQUENCE [LARGE SCALE GENOMIC DNA]</scope>
    <source>
        <strain evidence="3">ATCC 200026 / FGSC A1120 / IAM 13836 / NRRL 3357 / JCM 12722 / SRRC 167</strain>
    </source>
</reference>
<proteinExistence type="predicted"/>
<protein>
    <submittedName>
        <fullName evidence="2">Uncharacterized protein</fullName>
    </submittedName>
</protein>
<feature type="region of interest" description="Disordered" evidence="1">
    <location>
        <begin position="301"/>
        <end position="322"/>
    </location>
</feature>
<dbReference type="Proteomes" id="UP000596276">
    <property type="component" value="Chromosome 2"/>
</dbReference>
<keyword evidence="3" id="KW-1185">Reference proteome</keyword>
<accession>A0A7U2MDA6</accession>
<organism evidence="2 3">
    <name type="scientific">Aspergillus flavus (strain ATCC 200026 / FGSC A1120 / IAM 13836 / NRRL 3357 / JCM 12722 / SRRC 167)</name>
    <dbReference type="NCBI Taxonomy" id="332952"/>
    <lineage>
        <taxon>Eukaryota</taxon>
        <taxon>Fungi</taxon>
        <taxon>Dikarya</taxon>
        <taxon>Ascomycota</taxon>
        <taxon>Pezizomycotina</taxon>
        <taxon>Eurotiomycetes</taxon>
        <taxon>Eurotiomycetidae</taxon>
        <taxon>Eurotiales</taxon>
        <taxon>Aspergillaceae</taxon>
        <taxon>Aspergillus</taxon>
        <taxon>Aspergillus subgen. Circumdati</taxon>
    </lineage>
</organism>
<name>A0A7U2MDA6_ASPFN</name>